<keyword evidence="1" id="KW-0004">4Fe-4S</keyword>
<evidence type="ECO:0000256" key="1">
    <source>
        <dbReference type="ARBA" id="ARBA00022485"/>
    </source>
</evidence>
<dbReference type="GO" id="GO:0003824">
    <property type="term" value="F:catalytic activity"/>
    <property type="evidence" value="ECO:0007669"/>
    <property type="project" value="InterPro"/>
</dbReference>
<dbReference type="AlphaFoldDB" id="A0A662DIQ8"/>
<dbReference type="PIRSF" id="PIRSF004869">
    <property type="entry name" value="PflX_prd"/>
    <property type="match status" value="1"/>
</dbReference>
<dbReference type="Gene3D" id="3.20.20.70">
    <property type="entry name" value="Aldolase class I"/>
    <property type="match status" value="1"/>
</dbReference>
<keyword evidence="3 6" id="KW-0479">Metal-binding</keyword>
<comment type="cofactor">
    <cofactor evidence="6">
        <name>[4Fe-4S] cluster</name>
        <dbReference type="ChEBI" id="CHEBI:49883"/>
    </cofactor>
    <text evidence="6">Binds 1 [4Fe-4S] cluster. The cluster is coordinated with 3 cysteines and an exchangeable S-adenosyl-L-methionine.</text>
</comment>
<evidence type="ECO:0000313" key="10">
    <source>
        <dbReference type="Proteomes" id="UP000267654"/>
    </source>
</evidence>
<evidence type="ECO:0000256" key="3">
    <source>
        <dbReference type="ARBA" id="ARBA00022723"/>
    </source>
</evidence>
<feature type="binding site" evidence="6">
    <location>
        <position position="82"/>
    </location>
    <ligand>
        <name>[4Fe-4S] cluster</name>
        <dbReference type="ChEBI" id="CHEBI:49883"/>
        <note>4Fe-4S-S-AdoMet</note>
    </ligand>
</feature>
<dbReference type="SUPFAM" id="SSF102114">
    <property type="entry name" value="Radical SAM enzymes"/>
    <property type="match status" value="1"/>
</dbReference>
<evidence type="ECO:0000256" key="2">
    <source>
        <dbReference type="ARBA" id="ARBA00022691"/>
    </source>
</evidence>
<dbReference type="GO" id="GO:0051539">
    <property type="term" value="F:4 iron, 4 sulfur cluster binding"/>
    <property type="evidence" value="ECO:0007669"/>
    <property type="project" value="UniProtKB-KW"/>
</dbReference>
<dbReference type="GO" id="GO:0046872">
    <property type="term" value="F:metal ion binding"/>
    <property type="evidence" value="ECO:0007669"/>
    <property type="project" value="UniProtKB-KW"/>
</dbReference>
<dbReference type="SFLD" id="SFLDG01101">
    <property type="entry name" value="Uncharacterised_Radical_SAM_Su"/>
    <property type="match status" value="1"/>
</dbReference>
<feature type="binding site" evidence="6">
    <location>
        <position position="86"/>
    </location>
    <ligand>
        <name>[4Fe-4S] cluster</name>
        <dbReference type="ChEBI" id="CHEBI:49883"/>
        <note>4Fe-4S-S-AdoMet</note>
    </ligand>
</feature>
<dbReference type="Proteomes" id="UP000885660">
    <property type="component" value="Unassembled WGS sequence"/>
</dbReference>
<evidence type="ECO:0000313" key="8">
    <source>
        <dbReference type="EMBL" id="HDN84368.1"/>
    </source>
</evidence>
<protein>
    <submittedName>
        <fullName evidence="9">AmmeMemoRadiSam system radical SAM enzyme</fullName>
    </submittedName>
</protein>
<dbReference type="EMBL" id="DRBC01000074">
    <property type="protein sequence ID" value="HDN84368.1"/>
    <property type="molecule type" value="Genomic_DNA"/>
</dbReference>
<dbReference type="NCBIfam" id="TIGR04337">
    <property type="entry name" value="AmmeMemoSam_rS"/>
    <property type="match status" value="1"/>
</dbReference>
<gene>
    <name evidence="9" type="primary">amrS</name>
    <name evidence="9" type="ORF">DRI96_01800</name>
    <name evidence="8" type="ORF">ENG47_01250</name>
</gene>
<feature type="binding site" evidence="6">
    <location>
        <position position="89"/>
    </location>
    <ligand>
        <name>[4Fe-4S] cluster</name>
        <dbReference type="ChEBI" id="CHEBI:49883"/>
        <note>4Fe-4S-S-AdoMet</note>
    </ligand>
</feature>
<dbReference type="InterPro" id="IPR007197">
    <property type="entry name" value="rSAM"/>
</dbReference>
<dbReference type="Proteomes" id="UP000267654">
    <property type="component" value="Unassembled WGS sequence"/>
</dbReference>
<keyword evidence="4 6" id="KW-0408">Iron</keyword>
<keyword evidence="5 6" id="KW-0411">Iron-sulfur</keyword>
<dbReference type="PROSITE" id="PS51918">
    <property type="entry name" value="RADICAL_SAM"/>
    <property type="match status" value="1"/>
</dbReference>
<dbReference type="InterPro" id="IPR058240">
    <property type="entry name" value="rSAM_sf"/>
</dbReference>
<reference evidence="8" key="2">
    <citation type="journal article" date="2020" name="mSystems">
        <title>Genome- and Community-Level Interaction Insights into Carbon Utilization and Element Cycling Functions of Hydrothermarchaeota in Hydrothermal Sediment.</title>
        <authorList>
            <person name="Zhou Z."/>
            <person name="Liu Y."/>
            <person name="Xu W."/>
            <person name="Pan J."/>
            <person name="Luo Z.H."/>
            <person name="Li M."/>
        </authorList>
    </citation>
    <scope>NUCLEOTIDE SEQUENCE [LARGE SCALE GENOMIC DNA]</scope>
    <source>
        <strain evidence="8">HyVt-219</strain>
    </source>
</reference>
<dbReference type="InterPro" id="IPR034457">
    <property type="entry name" value="Organic_radical-activating"/>
</dbReference>
<proteinExistence type="predicted"/>
<evidence type="ECO:0000256" key="6">
    <source>
        <dbReference type="PIRSR" id="PIRSR004869-50"/>
    </source>
</evidence>
<accession>A0A662DIQ8</accession>
<reference evidence="9 10" key="1">
    <citation type="submission" date="2018-06" db="EMBL/GenBank/DDBJ databases">
        <title>Extensive metabolic versatility and redundancy in microbially diverse, dynamic hydrothermal sediments.</title>
        <authorList>
            <person name="Dombrowski N."/>
            <person name="Teske A."/>
            <person name="Baker B.J."/>
        </authorList>
    </citation>
    <scope>NUCLEOTIDE SEQUENCE [LARGE SCALE GENOMIC DNA]</scope>
    <source>
        <strain evidence="9">B19_G9</strain>
    </source>
</reference>
<evidence type="ECO:0000259" key="7">
    <source>
        <dbReference type="PROSITE" id="PS51918"/>
    </source>
</evidence>
<dbReference type="EMBL" id="QMQB01000049">
    <property type="protein sequence ID" value="RLE14193.1"/>
    <property type="molecule type" value="Genomic_DNA"/>
</dbReference>
<dbReference type="SFLD" id="SFLDS00029">
    <property type="entry name" value="Radical_SAM"/>
    <property type="match status" value="1"/>
</dbReference>
<dbReference type="Pfam" id="PF04055">
    <property type="entry name" value="Radical_SAM"/>
    <property type="match status" value="1"/>
</dbReference>
<dbReference type="CDD" id="cd01335">
    <property type="entry name" value="Radical_SAM"/>
    <property type="match status" value="1"/>
</dbReference>
<comment type="caution">
    <text evidence="9">The sequence shown here is derived from an EMBL/GenBank/DDBJ whole genome shotgun (WGS) entry which is preliminary data.</text>
</comment>
<dbReference type="PANTHER" id="PTHR30352:SF5">
    <property type="entry name" value="PYRUVATE FORMATE-LYASE 1-ACTIVATING ENZYME"/>
    <property type="match status" value="1"/>
</dbReference>
<keyword evidence="2 6" id="KW-0949">S-adenosyl-L-methionine</keyword>
<sequence length="336" mass="38357">MKEAKFYEKLKDGKVKCQLCPHQCVISQDKRGICGVRENKEGKLYSLVYEKTISWAIDPIEKKPLYHFYPGEAAFSFATVGCNFTCLNCQNYTISQLPKKNKEIPGEKISPERIVEITRRKGANIIAYTYTEPTIFYEYAYDTCKLASSYGIKNVFVTNGYIMPEPLKEISPFLDGANVDLKSMRKDFYRRICGGKLEAVLESIKLMKELGIWVEITTLIIPDLNDSDEELGEIAKFIANLQDTTPWHISRFYPAYKMGNYPPTPVETLHRARKIGLEKGLKYVYIGNVPGDEGENTFCPECGRVLIKRRGFWIEKIDIENGKCKWCGTKIEGVGL</sequence>
<evidence type="ECO:0000256" key="5">
    <source>
        <dbReference type="ARBA" id="ARBA00023014"/>
    </source>
</evidence>
<name>A0A662DIQ8_UNCAE</name>
<feature type="domain" description="Radical SAM core" evidence="7">
    <location>
        <begin position="67"/>
        <end position="288"/>
    </location>
</feature>
<dbReference type="PANTHER" id="PTHR30352">
    <property type="entry name" value="PYRUVATE FORMATE-LYASE-ACTIVATING ENZYME"/>
    <property type="match status" value="1"/>
</dbReference>
<organism evidence="9 10">
    <name type="scientific">Aerophobetes bacterium</name>
    <dbReference type="NCBI Taxonomy" id="2030807"/>
    <lineage>
        <taxon>Bacteria</taxon>
        <taxon>Candidatus Aerophobota</taxon>
    </lineage>
</organism>
<dbReference type="InterPro" id="IPR013785">
    <property type="entry name" value="Aldolase_TIM"/>
</dbReference>
<dbReference type="InterPro" id="IPR027596">
    <property type="entry name" value="AmmeMemoSam_rS"/>
</dbReference>
<evidence type="ECO:0000256" key="4">
    <source>
        <dbReference type="ARBA" id="ARBA00023004"/>
    </source>
</evidence>
<dbReference type="InterPro" id="IPR016431">
    <property type="entry name" value="Pyrv-formate_lyase-activ_prd"/>
</dbReference>
<evidence type="ECO:0000313" key="9">
    <source>
        <dbReference type="EMBL" id="RLE14193.1"/>
    </source>
</evidence>